<proteinExistence type="predicted"/>
<evidence type="ECO:0000313" key="3">
    <source>
        <dbReference type="Proteomes" id="UP000029628"/>
    </source>
</evidence>
<dbReference type="Pfam" id="PF20038">
    <property type="entry name" value="HTH_59"/>
    <property type="match status" value="1"/>
</dbReference>
<dbReference type="RefSeq" id="WP_038152941.1">
    <property type="nucleotide sequence ID" value="NZ_JRNT01000026.1"/>
</dbReference>
<gene>
    <name evidence="2" type="ORF">HMPREF0872_06915</name>
</gene>
<accession>A0A096CNI5</accession>
<keyword evidence="3" id="KW-1185">Reference proteome</keyword>
<sequence length="68" mass="7740">MNVLHEVLTLKEAAELWHVSANTLKQKCIGRVKGDLAFTKEECRQSGKTWLVTRASMVRLYGEEPKPI</sequence>
<dbReference type="EMBL" id="JRNT01000026">
    <property type="protein sequence ID" value="KGF46854.1"/>
    <property type="molecule type" value="Genomic_DNA"/>
</dbReference>
<organism evidence="2 3">
    <name type="scientific">Veillonella montpellierensis DNF00314</name>
    <dbReference type="NCBI Taxonomy" id="1401067"/>
    <lineage>
        <taxon>Bacteria</taxon>
        <taxon>Bacillati</taxon>
        <taxon>Bacillota</taxon>
        <taxon>Negativicutes</taxon>
        <taxon>Veillonellales</taxon>
        <taxon>Veillonellaceae</taxon>
        <taxon>Veillonella</taxon>
    </lineage>
</organism>
<reference evidence="2 3" key="1">
    <citation type="submission" date="2014-07" db="EMBL/GenBank/DDBJ databases">
        <authorList>
            <person name="McCorrison J."/>
            <person name="Sanka R."/>
            <person name="Torralba M."/>
            <person name="Gillis M."/>
            <person name="Haft D.H."/>
            <person name="Methe B."/>
            <person name="Sutton G."/>
            <person name="Nelson K.E."/>
        </authorList>
    </citation>
    <scope>NUCLEOTIDE SEQUENCE [LARGE SCALE GENOMIC DNA]</scope>
    <source>
        <strain evidence="2 3">DNF00314</strain>
    </source>
</reference>
<evidence type="ECO:0000259" key="1">
    <source>
        <dbReference type="Pfam" id="PF20038"/>
    </source>
</evidence>
<dbReference type="Proteomes" id="UP000029628">
    <property type="component" value="Unassembled WGS sequence"/>
</dbReference>
<dbReference type="InterPro" id="IPR045403">
    <property type="entry name" value="HTH_59_Firmicutes_type"/>
</dbReference>
<protein>
    <recommendedName>
        <fullName evidence="1">Helix-turn-helix domain-containing protein</fullName>
    </recommendedName>
</protein>
<comment type="caution">
    <text evidence="2">The sequence shown here is derived from an EMBL/GenBank/DDBJ whole genome shotgun (WGS) entry which is preliminary data.</text>
</comment>
<name>A0A096CNI5_9FIRM</name>
<feature type="domain" description="Helix-turn-helix" evidence="1">
    <location>
        <begin position="1"/>
        <end position="65"/>
    </location>
</feature>
<dbReference type="AlphaFoldDB" id="A0A096CNI5"/>
<evidence type="ECO:0000313" key="2">
    <source>
        <dbReference type="EMBL" id="KGF46854.1"/>
    </source>
</evidence>